<dbReference type="EMBL" id="AP022574">
    <property type="protein sequence ID" value="BBX69732.1"/>
    <property type="molecule type" value="Genomic_DNA"/>
</dbReference>
<evidence type="ECO:0008006" key="4">
    <source>
        <dbReference type="Google" id="ProtNLM"/>
    </source>
</evidence>
<proteinExistence type="predicted"/>
<evidence type="ECO:0000256" key="1">
    <source>
        <dbReference type="SAM" id="MobiDB-lite"/>
    </source>
</evidence>
<keyword evidence="3" id="KW-1185">Reference proteome</keyword>
<sequence length="211" mass="21980">MKTAAKRNINQPRETTMSTDTSTADTGTTENYGAPRDNAPPAAEPASVAQGAPEPAAAPEPPEAPADAVSEDQDDDQDDDGGEDAGGKGNREAAKYRRRLRDVEAERDTLKATVAALQRAEVDRLATADDLRPAALWASAELGDLLSDDGTVDEAKVSQAIGAAREQLGIPNPPPRGNYVKGEGRSPGRPPRPSGLDAMVGAVMGRDGRDG</sequence>
<accession>A0A7I7MD26</accession>
<feature type="compositionally biased region" description="Acidic residues" evidence="1">
    <location>
        <begin position="69"/>
        <end position="83"/>
    </location>
</feature>
<feature type="compositionally biased region" description="Basic and acidic residues" evidence="1">
    <location>
        <begin position="85"/>
        <end position="108"/>
    </location>
</feature>
<protein>
    <recommendedName>
        <fullName evidence="4">Scaffolding protein</fullName>
    </recommendedName>
</protein>
<feature type="region of interest" description="Disordered" evidence="1">
    <location>
        <begin position="163"/>
        <end position="211"/>
    </location>
</feature>
<evidence type="ECO:0000313" key="2">
    <source>
        <dbReference type="EMBL" id="BBX69732.1"/>
    </source>
</evidence>
<dbReference type="KEGG" id="mpsc:MPSYJ_31930"/>
<name>A0A7I7MD26_9MYCO</name>
<gene>
    <name evidence="2" type="ORF">MPSYJ_31930</name>
</gene>
<feature type="region of interest" description="Disordered" evidence="1">
    <location>
        <begin position="1"/>
        <end position="108"/>
    </location>
</feature>
<dbReference type="AlphaFoldDB" id="A0A7I7MD26"/>
<evidence type="ECO:0000313" key="3">
    <source>
        <dbReference type="Proteomes" id="UP000466514"/>
    </source>
</evidence>
<dbReference type="Proteomes" id="UP000466514">
    <property type="component" value="Chromosome"/>
</dbReference>
<organism evidence="2 3">
    <name type="scientific">Mycolicibacterium psychrotolerans</name>
    <dbReference type="NCBI Taxonomy" id="216929"/>
    <lineage>
        <taxon>Bacteria</taxon>
        <taxon>Bacillati</taxon>
        <taxon>Actinomycetota</taxon>
        <taxon>Actinomycetes</taxon>
        <taxon>Mycobacteriales</taxon>
        <taxon>Mycobacteriaceae</taxon>
        <taxon>Mycolicibacterium</taxon>
    </lineage>
</organism>
<reference evidence="2 3" key="1">
    <citation type="journal article" date="2019" name="Emerg. Microbes Infect.">
        <title>Comprehensive subspecies identification of 175 nontuberculous mycobacteria species based on 7547 genomic profiles.</title>
        <authorList>
            <person name="Matsumoto Y."/>
            <person name="Kinjo T."/>
            <person name="Motooka D."/>
            <person name="Nabeya D."/>
            <person name="Jung N."/>
            <person name="Uechi K."/>
            <person name="Horii T."/>
            <person name="Iida T."/>
            <person name="Fujita J."/>
            <person name="Nakamura S."/>
        </authorList>
    </citation>
    <scope>NUCLEOTIDE SEQUENCE [LARGE SCALE GENOMIC DNA]</scope>
    <source>
        <strain evidence="2 3">JCM 13323</strain>
    </source>
</reference>
<feature type="compositionally biased region" description="Low complexity" evidence="1">
    <location>
        <begin position="15"/>
        <end position="29"/>
    </location>
</feature>